<dbReference type="RefSeq" id="WP_103240411.1">
    <property type="nucleotide sequence ID" value="NZ_JANJZD010000015.1"/>
</dbReference>
<evidence type="ECO:0000313" key="2">
    <source>
        <dbReference type="Proteomes" id="UP000236311"/>
    </source>
</evidence>
<dbReference type="OrthoDB" id="5149874at2"/>
<evidence type="ECO:0000313" key="1">
    <source>
        <dbReference type="EMBL" id="SOY30374.1"/>
    </source>
</evidence>
<protein>
    <submittedName>
        <fullName evidence="1">Uncharacterized protein</fullName>
    </submittedName>
</protein>
<keyword evidence="2" id="KW-1185">Reference proteome</keyword>
<accession>A0A2K4ZIT1</accession>
<reference evidence="1 2" key="1">
    <citation type="submission" date="2018-01" db="EMBL/GenBank/DDBJ databases">
        <authorList>
            <person name="Gaut B.S."/>
            <person name="Morton B.R."/>
            <person name="Clegg M.T."/>
            <person name="Duvall M.R."/>
        </authorList>
    </citation>
    <scope>NUCLEOTIDE SEQUENCE [LARGE SCALE GENOMIC DNA]</scope>
    <source>
        <strain evidence="1">GP69</strain>
    </source>
</reference>
<organism evidence="1 2">
    <name type="scientific">Acetatifactor muris</name>
    <dbReference type="NCBI Taxonomy" id="879566"/>
    <lineage>
        <taxon>Bacteria</taxon>
        <taxon>Bacillati</taxon>
        <taxon>Bacillota</taxon>
        <taxon>Clostridia</taxon>
        <taxon>Lachnospirales</taxon>
        <taxon>Lachnospiraceae</taxon>
        <taxon>Acetatifactor</taxon>
    </lineage>
</organism>
<proteinExistence type="predicted"/>
<dbReference type="EMBL" id="OFSM01000015">
    <property type="protein sequence ID" value="SOY30374.1"/>
    <property type="molecule type" value="Genomic_DNA"/>
</dbReference>
<sequence length="224" mass="26156">MGRKKVENQYGVQVGDIFSENRQNCNYASFYQVVSLHGESKVEVREIDQICVAFDGYYVGIVPVPGSWKSHRTHIFTVQERRGKPYLDFINLSGACCPELDRSETHMYMVLQENDGYPFYFRDEYPEIAEQLDLKTGSGVYAVDKPFEWIDDDCRALIRYPDGREVETVFQELMRSDKAQRLRAFETECWPILKEMGAFQLLEEQGQIMFESLKSSLYNNMKDK</sequence>
<dbReference type="AlphaFoldDB" id="A0A2K4ZIT1"/>
<gene>
    <name evidence="1" type="ORF">AMURIS_03101</name>
</gene>
<dbReference type="Proteomes" id="UP000236311">
    <property type="component" value="Unassembled WGS sequence"/>
</dbReference>
<name>A0A2K4ZIT1_9FIRM</name>